<organism evidence="1 2">
    <name type="scientific">Heterocephalus glaber</name>
    <name type="common">Naked mole rat</name>
    <dbReference type="NCBI Taxonomy" id="10181"/>
    <lineage>
        <taxon>Eukaryota</taxon>
        <taxon>Metazoa</taxon>
        <taxon>Chordata</taxon>
        <taxon>Craniata</taxon>
        <taxon>Vertebrata</taxon>
        <taxon>Euteleostomi</taxon>
        <taxon>Mammalia</taxon>
        <taxon>Eutheria</taxon>
        <taxon>Euarchontoglires</taxon>
        <taxon>Glires</taxon>
        <taxon>Rodentia</taxon>
        <taxon>Hystricomorpha</taxon>
        <taxon>Bathyergidae</taxon>
        <taxon>Heterocephalus</taxon>
    </lineage>
</organism>
<sequence>MKLSWSLEDASCDQMRFGEVKRVVKLTPDDNDIVREIDGYEFAGFEYINRLMICEEEWV</sequence>
<dbReference type="GO" id="GO:0016301">
    <property type="term" value="F:kinase activity"/>
    <property type="evidence" value="ECO:0007669"/>
    <property type="project" value="UniProtKB-KW"/>
</dbReference>
<dbReference type="STRING" id="10181.G5BGG1"/>
<proteinExistence type="predicted"/>
<evidence type="ECO:0000313" key="2">
    <source>
        <dbReference type="Proteomes" id="UP000006813"/>
    </source>
</evidence>
<dbReference type="InParanoid" id="G5BGG1"/>
<protein>
    <submittedName>
        <fullName evidence="1">Protein kinase C iota type</fullName>
    </submittedName>
</protein>
<reference evidence="1 2" key="1">
    <citation type="journal article" date="2011" name="Nature">
        <title>Genome sequencing reveals insights into physiology and longevity of the naked mole rat.</title>
        <authorList>
            <person name="Kim E.B."/>
            <person name="Fang X."/>
            <person name="Fushan A.A."/>
            <person name="Huang Z."/>
            <person name="Lobanov A.V."/>
            <person name="Han L."/>
            <person name="Marino S.M."/>
            <person name="Sun X."/>
            <person name="Turanov A.A."/>
            <person name="Yang P."/>
            <person name="Yim S.H."/>
            <person name="Zhao X."/>
            <person name="Kasaikina M.V."/>
            <person name="Stoletzki N."/>
            <person name="Peng C."/>
            <person name="Polak P."/>
            <person name="Xiong Z."/>
            <person name="Kiezun A."/>
            <person name="Zhu Y."/>
            <person name="Chen Y."/>
            <person name="Kryukov G.V."/>
            <person name="Zhang Q."/>
            <person name="Peshkin L."/>
            <person name="Yang L."/>
            <person name="Bronson R.T."/>
            <person name="Buffenstein R."/>
            <person name="Wang B."/>
            <person name="Han C."/>
            <person name="Li Q."/>
            <person name="Chen L."/>
            <person name="Zhao W."/>
            <person name="Sunyaev S.R."/>
            <person name="Park T.J."/>
            <person name="Zhang G."/>
            <person name="Wang J."/>
            <person name="Gladyshev V.N."/>
        </authorList>
    </citation>
    <scope>NUCLEOTIDE SEQUENCE [LARGE SCALE GENOMIC DNA]</scope>
</reference>
<dbReference type="Proteomes" id="UP000006813">
    <property type="component" value="Unassembled WGS sequence"/>
</dbReference>
<evidence type="ECO:0000313" key="1">
    <source>
        <dbReference type="EMBL" id="EHB08372.1"/>
    </source>
</evidence>
<keyword evidence="1" id="KW-0808">Transferase</keyword>
<dbReference type="AlphaFoldDB" id="G5BGG1"/>
<keyword evidence="1" id="KW-0418">Kinase</keyword>
<dbReference type="EMBL" id="JH170189">
    <property type="protein sequence ID" value="EHB08372.1"/>
    <property type="molecule type" value="Genomic_DNA"/>
</dbReference>
<name>G5BGG1_HETGA</name>
<dbReference type="Gene3D" id="3.30.200.20">
    <property type="entry name" value="Phosphorylase Kinase, domain 1"/>
    <property type="match status" value="1"/>
</dbReference>
<accession>G5BGG1</accession>
<gene>
    <name evidence="1" type="ORF">GW7_06934</name>
</gene>